<evidence type="ECO:0000256" key="2">
    <source>
        <dbReference type="ARBA" id="ARBA00012513"/>
    </source>
</evidence>
<dbReference type="InterPro" id="IPR008271">
    <property type="entry name" value="Ser/Thr_kinase_AS"/>
</dbReference>
<sequence>MAWNKRGLVNLATVEPTSSDGLRGKKSSSSEPLGIILATPDERAARKVTNIYDDILKATCNFSGARIIGYGGFGTVYGGELPEGRRVAVKRLHGSFQFLCGRQFLAEMEAVAEVKHQNLVPLLGYCARGDERFLIYKRMRHGSLASWLRNQANAASQALGWPVRLEICLGSARGLVFLHHGFASQHLTHRDVKSSNILLDELMRPRVSDFGLARIIRGYETHVRTGDPGSLGYVPPEYPLAMKCTAKGDVYGFGVVMLEVLTGRPAAGQEVGEGGGELVGWVRWMVAHGREGELFDPSLPVSGLWCEQMACVLDLARECTDDEPWKRPTMGRVVEELERIQLVEHGPYGLQGREIQA</sequence>
<gene>
    <name evidence="22" type="ORF">SETIT_9G156400v2</name>
</gene>
<dbReference type="GO" id="GO:0016020">
    <property type="term" value="C:membrane"/>
    <property type="evidence" value="ECO:0007669"/>
    <property type="project" value="UniProtKB-SubCell"/>
</dbReference>
<dbReference type="FunFam" id="1.10.510.10:FF:000388">
    <property type="entry name" value="Leucine-rich repeat receptor-like tyrosine-protein kinase PXC3"/>
    <property type="match status" value="1"/>
</dbReference>
<evidence type="ECO:0000256" key="18">
    <source>
        <dbReference type="ARBA" id="ARBA00048679"/>
    </source>
</evidence>
<evidence type="ECO:0000256" key="12">
    <source>
        <dbReference type="ARBA" id="ARBA00022840"/>
    </source>
</evidence>
<keyword evidence="14" id="KW-0472">Membrane</keyword>
<comment type="catalytic activity">
    <reaction evidence="18">
        <text>L-seryl-[protein] + ATP = O-phospho-L-seryl-[protein] + ADP + H(+)</text>
        <dbReference type="Rhea" id="RHEA:17989"/>
        <dbReference type="Rhea" id="RHEA-COMP:9863"/>
        <dbReference type="Rhea" id="RHEA-COMP:11604"/>
        <dbReference type="ChEBI" id="CHEBI:15378"/>
        <dbReference type="ChEBI" id="CHEBI:29999"/>
        <dbReference type="ChEBI" id="CHEBI:30616"/>
        <dbReference type="ChEBI" id="CHEBI:83421"/>
        <dbReference type="ChEBI" id="CHEBI:456216"/>
        <dbReference type="EC" id="2.7.11.1"/>
    </reaction>
</comment>
<evidence type="ECO:0000256" key="17">
    <source>
        <dbReference type="ARBA" id="ARBA00047899"/>
    </source>
</evidence>
<reference evidence="22" key="2">
    <citation type="submission" date="2015-07" db="EMBL/GenBank/DDBJ databases">
        <authorList>
            <person name="Noorani M."/>
        </authorList>
    </citation>
    <scope>NUCLEOTIDE SEQUENCE</scope>
    <source>
        <strain evidence="22">Yugu1</strain>
    </source>
</reference>
<dbReference type="GO" id="GO:0004674">
    <property type="term" value="F:protein serine/threonine kinase activity"/>
    <property type="evidence" value="ECO:0007669"/>
    <property type="project" value="UniProtKB-KW"/>
</dbReference>
<evidence type="ECO:0000256" key="9">
    <source>
        <dbReference type="ARBA" id="ARBA00022737"/>
    </source>
</evidence>
<keyword evidence="4" id="KW-0597">Phosphoprotein</keyword>
<feature type="binding site" evidence="19">
    <location>
        <position position="90"/>
    </location>
    <ligand>
        <name>ATP</name>
        <dbReference type="ChEBI" id="CHEBI:30616"/>
    </ligand>
</feature>
<feature type="domain" description="Protein kinase" evidence="21">
    <location>
        <begin position="62"/>
        <end position="340"/>
    </location>
</feature>
<dbReference type="InterPro" id="IPR051824">
    <property type="entry name" value="LRR_Rcpt-Like_S/T_Kinase"/>
</dbReference>
<dbReference type="Pfam" id="PF07714">
    <property type="entry name" value="PK_Tyr_Ser-Thr"/>
    <property type="match status" value="1"/>
</dbReference>
<organism evidence="22">
    <name type="scientific">Setaria italica</name>
    <name type="common">Foxtail millet</name>
    <name type="synonym">Panicum italicum</name>
    <dbReference type="NCBI Taxonomy" id="4555"/>
    <lineage>
        <taxon>Eukaryota</taxon>
        <taxon>Viridiplantae</taxon>
        <taxon>Streptophyta</taxon>
        <taxon>Embryophyta</taxon>
        <taxon>Tracheophyta</taxon>
        <taxon>Spermatophyta</taxon>
        <taxon>Magnoliopsida</taxon>
        <taxon>Liliopsida</taxon>
        <taxon>Poales</taxon>
        <taxon>Poaceae</taxon>
        <taxon>PACMAD clade</taxon>
        <taxon>Panicoideae</taxon>
        <taxon>Panicodae</taxon>
        <taxon>Paniceae</taxon>
        <taxon>Cenchrinae</taxon>
        <taxon>Setaria</taxon>
    </lineage>
</organism>
<evidence type="ECO:0000256" key="11">
    <source>
        <dbReference type="ARBA" id="ARBA00022777"/>
    </source>
</evidence>
<evidence type="ECO:0000256" key="7">
    <source>
        <dbReference type="ARBA" id="ARBA00022692"/>
    </source>
</evidence>
<keyword evidence="15" id="KW-0675">Receptor</keyword>
<comment type="similarity">
    <text evidence="20">Belongs to the protein kinase superfamily.</text>
</comment>
<evidence type="ECO:0000259" key="21">
    <source>
        <dbReference type="PROSITE" id="PS50011"/>
    </source>
</evidence>
<reference evidence="22" key="1">
    <citation type="journal article" date="2012" name="Nat. Biotechnol.">
        <title>Reference genome sequence of the model plant Setaria.</title>
        <authorList>
            <person name="Bennetzen J.L."/>
            <person name="Schmutz J."/>
            <person name="Wang H."/>
            <person name="Percifield R."/>
            <person name="Hawkins J."/>
            <person name="Pontaroli A.C."/>
            <person name="Estep M."/>
            <person name="Feng L."/>
            <person name="Vaughn J.N."/>
            <person name="Grimwood J."/>
            <person name="Jenkins J."/>
            <person name="Barry K."/>
            <person name="Lindquist E."/>
            <person name="Hellsten U."/>
            <person name="Deshpande S."/>
            <person name="Wang X."/>
            <person name="Wu X."/>
            <person name="Mitros T."/>
            <person name="Triplett J."/>
            <person name="Yang X."/>
            <person name="Ye C.Y."/>
            <person name="Mauro-Herrera M."/>
            <person name="Wang L."/>
            <person name="Li P."/>
            <person name="Sharma M."/>
            <person name="Sharma R."/>
            <person name="Ronald P.C."/>
            <person name="Panaud O."/>
            <person name="Kellogg E.A."/>
            <person name="Brutnell T.P."/>
            <person name="Doust A.N."/>
            <person name="Tuskan G.A."/>
            <person name="Rokhsar D."/>
            <person name="Devos K.M."/>
        </authorList>
    </citation>
    <scope>NUCLEOTIDE SEQUENCE [LARGE SCALE GENOMIC DNA]</scope>
    <source>
        <strain evidence="22">Yugu1</strain>
    </source>
</reference>
<keyword evidence="6" id="KW-0808">Transferase</keyword>
<evidence type="ECO:0000313" key="22">
    <source>
        <dbReference type="EMBL" id="RCV41689.1"/>
    </source>
</evidence>
<evidence type="ECO:0000256" key="14">
    <source>
        <dbReference type="ARBA" id="ARBA00023136"/>
    </source>
</evidence>
<evidence type="ECO:0000256" key="10">
    <source>
        <dbReference type="ARBA" id="ARBA00022741"/>
    </source>
</evidence>
<dbReference type="InterPro" id="IPR017441">
    <property type="entry name" value="Protein_kinase_ATP_BS"/>
</dbReference>
<evidence type="ECO:0000256" key="13">
    <source>
        <dbReference type="ARBA" id="ARBA00022989"/>
    </source>
</evidence>
<keyword evidence="10 19" id="KW-0547">Nucleotide-binding</keyword>
<keyword evidence="11" id="KW-0418">Kinase</keyword>
<dbReference type="FunFam" id="3.30.200.20:FF:000309">
    <property type="entry name" value="Leucine-rich repeat receptor protein kinase MSP1"/>
    <property type="match status" value="1"/>
</dbReference>
<dbReference type="SMART" id="SM00220">
    <property type="entry name" value="S_TKc"/>
    <property type="match status" value="1"/>
</dbReference>
<dbReference type="InterPro" id="IPR000719">
    <property type="entry name" value="Prot_kinase_dom"/>
</dbReference>
<dbReference type="InterPro" id="IPR001245">
    <property type="entry name" value="Ser-Thr/Tyr_kinase_cat_dom"/>
</dbReference>
<evidence type="ECO:0000256" key="1">
    <source>
        <dbReference type="ARBA" id="ARBA00004479"/>
    </source>
</evidence>
<dbReference type="AlphaFoldDB" id="A0A368SGX1"/>
<dbReference type="Gene3D" id="1.10.510.10">
    <property type="entry name" value="Transferase(Phosphotransferase) domain 1"/>
    <property type="match status" value="1"/>
</dbReference>
<evidence type="ECO:0000256" key="16">
    <source>
        <dbReference type="ARBA" id="ARBA00023180"/>
    </source>
</evidence>
<dbReference type="PROSITE" id="PS50011">
    <property type="entry name" value="PROTEIN_KINASE_DOM"/>
    <property type="match status" value="1"/>
</dbReference>
<dbReference type="GO" id="GO:0005524">
    <property type="term" value="F:ATP binding"/>
    <property type="evidence" value="ECO:0007669"/>
    <property type="project" value="UniProtKB-UniRule"/>
</dbReference>
<keyword evidence="5" id="KW-0433">Leucine-rich repeat</keyword>
<dbReference type="PROSITE" id="PS00108">
    <property type="entry name" value="PROTEIN_KINASE_ST"/>
    <property type="match status" value="1"/>
</dbReference>
<comment type="catalytic activity">
    <reaction evidence="17">
        <text>L-threonyl-[protein] + ATP = O-phospho-L-threonyl-[protein] + ADP + H(+)</text>
        <dbReference type="Rhea" id="RHEA:46608"/>
        <dbReference type="Rhea" id="RHEA-COMP:11060"/>
        <dbReference type="Rhea" id="RHEA-COMP:11605"/>
        <dbReference type="ChEBI" id="CHEBI:15378"/>
        <dbReference type="ChEBI" id="CHEBI:30013"/>
        <dbReference type="ChEBI" id="CHEBI:30616"/>
        <dbReference type="ChEBI" id="CHEBI:61977"/>
        <dbReference type="ChEBI" id="CHEBI:456216"/>
        <dbReference type="EC" id="2.7.11.1"/>
    </reaction>
</comment>
<protein>
    <recommendedName>
        <fullName evidence="2">non-specific serine/threonine protein kinase</fullName>
        <ecNumber evidence="2">2.7.11.1</ecNumber>
    </recommendedName>
</protein>
<dbReference type="EC" id="2.7.11.1" evidence="2"/>
<comment type="subcellular location">
    <subcellularLocation>
        <location evidence="1">Membrane</location>
        <topology evidence="1">Single-pass type I membrane protein</topology>
    </subcellularLocation>
</comment>
<dbReference type="Gene3D" id="3.30.200.20">
    <property type="entry name" value="Phosphorylase Kinase, domain 1"/>
    <property type="match status" value="1"/>
</dbReference>
<dbReference type="InterPro" id="IPR011009">
    <property type="entry name" value="Kinase-like_dom_sf"/>
</dbReference>
<keyword evidence="9" id="KW-0677">Repeat</keyword>
<evidence type="ECO:0000256" key="20">
    <source>
        <dbReference type="RuleBase" id="RU000304"/>
    </source>
</evidence>
<keyword evidence="8" id="KW-0732">Signal</keyword>
<dbReference type="PANTHER" id="PTHR48006">
    <property type="entry name" value="LEUCINE-RICH REPEAT-CONTAINING PROTEIN DDB_G0281931-RELATED"/>
    <property type="match status" value="1"/>
</dbReference>
<evidence type="ECO:0000256" key="3">
    <source>
        <dbReference type="ARBA" id="ARBA00022527"/>
    </source>
</evidence>
<keyword evidence="16" id="KW-0325">Glycoprotein</keyword>
<keyword evidence="3 20" id="KW-0723">Serine/threonine-protein kinase</keyword>
<proteinExistence type="inferred from homology"/>
<evidence type="ECO:0000256" key="4">
    <source>
        <dbReference type="ARBA" id="ARBA00022553"/>
    </source>
</evidence>
<keyword evidence="7" id="KW-0812">Transmembrane</keyword>
<name>A0A368SGX1_SETIT</name>
<dbReference type="PROSITE" id="PS00107">
    <property type="entry name" value="PROTEIN_KINASE_ATP"/>
    <property type="match status" value="1"/>
</dbReference>
<keyword evidence="12 19" id="KW-0067">ATP-binding</keyword>
<dbReference type="PANTHER" id="PTHR48006:SF95">
    <property type="entry name" value="LEUCINE-RICH REPEAT RECEPTOR PROTEIN KINASE MSP1"/>
    <property type="match status" value="1"/>
</dbReference>
<dbReference type="OrthoDB" id="684854at2759"/>
<accession>A0A368SGX1</accession>
<dbReference type="EMBL" id="CM003536">
    <property type="protein sequence ID" value="RCV41689.1"/>
    <property type="molecule type" value="Genomic_DNA"/>
</dbReference>
<evidence type="ECO:0000256" key="6">
    <source>
        <dbReference type="ARBA" id="ARBA00022679"/>
    </source>
</evidence>
<evidence type="ECO:0000256" key="19">
    <source>
        <dbReference type="PROSITE-ProRule" id="PRU10141"/>
    </source>
</evidence>
<evidence type="ECO:0000256" key="8">
    <source>
        <dbReference type="ARBA" id="ARBA00022729"/>
    </source>
</evidence>
<keyword evidence="13" id="KW-1133">Transmembrane helix</keyword>
<evidence type="ECO:0000256" key="15">
    <source>
        <dbReference type="ARBA" id="ARBA00023170"/>
    </source>
</evidence>
<evidence type="ECO:0000256" key="5">
    <source>
        <dbReference type="ARBA" id="ARBA00022614"/>
    </source>
</evidence>
<dbReference type="SUPFAM" id="SSF56112">
    <property type="entry name" value="Protein kinase-like (PK-like)"/>
    <property type="match status" value="1"/>
</dbReference>